<organism evidence="2 3">
    <name type="scientific">Dendrobium nobile</name>
    <name type="common">Orchid</name>
    <dbReference type="NCBI Taxonomy" id="94219"/>
    <lineage>
        <taxon>Eukaryota</taxon>
        <taxon>Viridiplantae</taxon>
        <taxon>Streptophyta</taxon>
        <taxon>Embryophyta</taxon>
        <taxon>Tracheophyta</taxon>
        <taxon>Spermatophyta</taxon>
        <taxon>Magnoliopsida</taxon>
        <taxon>Liliopsida</taxon>
        <taxon>Asparagales</taxon>
        <taxon>Orchidaceae</taxon>
        <taxon>Epidendroideae</taxon>
        <taxon>Malaxideae</taxon>
        <taxon>Dendrobiinae</taxon>
        <taxon>Dendrobium</taxon>
    </lineage>
</organism>
<dbReference type="SUPFAM" id="SSF51905">
    <property type="entry name" value="FAD/NAD(P)-binding domain"/>
    <property type="match status" value="1"/>
</dbReference>
<dbReference type="GO" id="GO:0005737">
    <property type="term" value="C:cytoplasm"/>
    <property type="evidence" value="ECO:0007669"/>
    <property type="project" value="TreeGrafter"/>
</dbReference>
<dbReference type="EMBL" id="JAGYWB010000006">
    <property type="protein sequence ID" value="KAI0519168.1"/>
    <property type="molecule type" value="Genomic_DNA"/>
</dbReference>
<comment type="caution">
    <text evidence="2">The sequence shown here is derived from an EMBL/GenBank/DDBJ whole genome shotgun (WGS) entry which is preliminary data.</text>
</comment>
<dbReference type="GO" id="GO:0005093">
    <property type="term" value="F:Rab GDP-dissociation inhibitor activity"/>
    <property type="evidence" value="ECO:0007669"/>
    <property type="project" value="TreeGrafter"/>
</dbReference>
<dbReference type="Proteomes" id="UP000829196">
    <property type="component" value="Unassembled WGS sequence"/>
</dbReference>
<dbReference type="InterPro" id="IPR036188">
    <property type="entry name" value="FAD/NAD-bd_sf"/>
</dbReference>
<reference evidence="2" key="1">
    <citation type="journal article" date="2022" name="Front. Genet.">
        <title>Chromosome-Scale Assembly of the Dendrobium nobile Genome Provides Insights Into the Molecular Mechanism of the Biosynthesis of the Medicinal Active Ingredient of Dendrobium.</title>
        <authorList>
            <person name="Xu Q."/>
            <person name="Niu S.-C."/>
            <person name="Li K.-L."/>
            <person name="Zheng P.-J."/>
            <person name="Zhang X.-J."/>
            <person name="Jia Y."/>
            <person name="Liu Y."/>
            <person name="Niu Y.-X."/>
            <person name="Yu L.-H."/>
            <person name="Chen D.-F."/>
            <person name="Zhang G.-Q."/>
        </authorList>
    </citation>
    <scope>NUCLEOTIDE SEQUENCE</scope>
    <source>
        <tissue evidence="2">Leaf</tissue>
    </source>
</reference>
<comment type="similarity">
    <text evidence="1">Belongs to the Rab GDI family.</text>
</comment>
<dbReference type="Gene3D" id="3.30.519.10">
    <property type="entry name" value="Guanine Nucleotide Dissociation Inhibitor, domain 2"/>
    <property type="match status" value="2"/>
</dbReference>
<evidence type="ECO:0000313" key="2">
    <source>
        <dbReference type="EMBL" id="KAI0519168.1"/>
    </source>
</evidence>
<evidence type="ECO:0000313" key="3">
    <source>
        <dbReference type="Proteomes" id="UP000829196"/>
    </source>
</evidence>
<gene>
    <name evidence="2" type="ORF">KFK09_006610</name>
</gene>
<dbReference type="SUPFAM" id="SSF54373">
    <property type="entry name" value="FAD-linked reductases, C-terminal domain"/>
    <property type="match status" value="1"/>
</dbReference>
<sequence length="182" mass="20859">MEKHMELHLKGEDCKYHNSDSVQIHLPQKQLGRKSDIGKIYCICFNEAETDRPEVELKPGMDLLGPVDETFFDLYDRYEPVLHMDRNDYYGGESTSLNLVQFMMANGALVRVLIHTSVAKYLNFKAVDGSFVYNKGKIYKVPATDVEALKSTLMGSLRNAVLESCSFMFKIMMRMIPNLMKD</sequence>
<keyword evidence="3" id="KW-1185">Reference proteome</keyword>
<dbReference type="PANTHER" id="PTHR11787:SF10">
    <property type="entry name" value="GUANOSINE NUCLEOTIDE DIPHOSPHATE DISSOCIATION INHIBITOR"/>
    <property type="match status" value="1"/>
</dbReference>
<dbReference type="Pfam" id="PF00996">
    <property type="entry name" value="GDI"/>
    <property type="match status" value="2"/>
</dbReference>
<dbReference type="GO" id="GO:0016192">
    <property type="term" value="P:vesicle-mediated transport"/>
    <property type="evidence" value="ECO:0007669"/>
    <property type="project" value="TreeGrafter"/>
</dbReference>
<dbReference type="InterPro" id="IPR018203">
    <property type="entry name" value="GDP_dissociation_inhibitor"/>
</dbReference>
<protein>
    <submittedName>
        <fullName evidence="2">Uncharacterized protein</fullName>
    </submittedName>
</protein>
<dbReference type="AlphaFoldDB" id="A0A8T3BQ19"/>
<dbReference type="PANTHER" id="PTHR11787">
    <property type="entry name" value="RAB GDP-DISSOCIATION INHIBITOR"/>
    <property type="match status" value="1"/>
</dbReference>
<evidence type="ECO:0000256" key="1">
    <source>
        <dbReference type="ARBA" id="ARBA00005593"/>
    </source>
</evidence>
<accession>A0A8T3BQ19</accession>
<dbReference type="OrthoDB" id="9446342at2759"/>
<proteinExistence type="inferred from homology"/>
<name>A0A8T3BQ19_DENNO</name>
<dbReference type="GO" id="GO:0007264">
    <property type="term" value="P:small GTPase-mediated signal transduction"/>
    <property type="evidence" value="ECO:0007669"/>
    <property type="project" value="InterPro"/>
</dbReference>